<organism evidence="1 2">
    <name type="scientific">Clostridium gelidum</name>
    <dbReference type="NCBI Taxonomy" id="704125"/>
    <lineage>
        <taxon>Bacteria</taxon>
        <taxon>Bacillati</taxon>
        <taxon>Bacillota</taxon>
        <taxon>Clostridia</taxon>
        <taxon>Eubacteriales</taxon>
        <taxon>Clostridiaceae</taxon>
        <taxon>Clostridium</taxon>
    </lineage>
</organism>
<dbReference type="RefSeq" id="WP_224033250.1">
    <property type="nucleotide sequence ID" value="NZ_AP024849.1"/>
</dbReference>
<evidence type="ECO:0000313" key="2">
    <source>
        <dbReference type="Proteomes" id="UP000824633"/>
    </source>
</evidence>
<protein>
    <submittedName>
        <fullName evidence="1">Uncharacterized protein</fullName>
    </submittedName>
</protein>
<reference evidence="2" key="1">
    <citation type="submission" date="2021-07" db="EMBL/GenBank/DDBJ databases">
        <title>Complete genome sequencing of a Clostridium isolate.</title>
        <authorList>
            <person name="Ueki A."/>
            <person name="Tonouchi A."/>
        </authorList>
    </citation>
    <scope>NUCLEOTIDE SEQUENCE [LARGE SCALE GENOMIC DNA]</scope>
    <source>
        <strain evidence="2">C5S11</strain>
    </source>
</reference>
<evidence type="ECO:0000313" key="1">
    <source>
        <dbReference type="EMBL" id="BCZ46850.1"/>
    </source>
</evidence>
<dbReference type="Proteomes" id="UP000824633">
    <property type="component" value="Chromosome"/>
</dbReference>
<sequence length="84" mass="9361">MTKIEKIYTFIEKYYGNRGAWISDIASKLGISEKQANVLTYAAGFKRGKRSNTNSFTNFSQDKSVILIAANVCEESLSDESLVV</sequence>
<gene>
    <name evidence="1" type="ORF">psyc5s11_29170</name>
</gene>
<name>A0ABN6J0H9_9CLOT</name>
<keyword evidence="2" id="KW-1185">Reference proteome</keyword>
<accession>A0ABN6J0H9</accession>
<proteinExistence type="predicted"/>
<dbReference type="EMBL" id="AP024849">
    <property type="protein sequence ID" value="BCZ46850.1"/>
    <property type="molecule type" value="Genomic_DNA"/>
</dbReference>